<feature type="non-terminal residue" evidence="1">
    <location>
        <position position="200"/>
    </location>
</feature>
<dbReference type="Pfam" id="PF00132">
    <property type="entry name" value="Hexapep"/>
    <property type="match status" value="1"/>
</dbReference>
<dbReference type="Gene3D" id="2.160.10.10">
    <property type="entry name" value="Hexapeptide repeat proteins"/>
    <property type="match status" value="1"/>
</dbReference>
<dbReference type="AlphaFoldDB" id="X1U3P5"/>
<accession>X1U3P5</accession>
<reference evidence="1" key="1">
    <citation type="journal article" date="2014" name="Front. Microbiol.">
        <title>High frequency of phylogenetically diverse reductive dehalogenase-homologous genes in deep subseafloor sedimentary metagenomes.</title>
        <authorList>
            <person name="Kawai M."/>
            <person name="Futagami T."/>
            <person name="Toyoda A."/>
            <person name="Takaki Y."/>
            <person name="Nishi S."/>
            <person name="Hori S."/>
            <person name="Arai W."/>
            <person name="Tsubouchi T."/>
            <person name="Morono Y."/>
            <person name="Uchiyama I."/>
            <person name="Ito T."/>
            <person name="Fujiyama A."/>
            <person name="Inagaki F."/>
            <person name="Takami H."/>
        </authorList>
    </citation>
    <scope>NUCLEOTIDE SEQUENCE</scope>
    <source>
        <strain evidence="1">Expedition CK06-06</strain>
    </source>
</reference>
<evidence type="ECO:0008006" key="2">
    <source>
        <dbReference type="Google" id="ProtNLM"/>
    </source>
</evidence>
<dbReference type="EMBL" id="BARW01029682">
    <property type="protein sequence ID" value="GAJ12114.1"/>
    <property type="molecule type" value="Genomic_DNA"/>
</dbReference>
<dbReference type="PANTHER" id="PTHR43300">
    <property type="entry name" value="ACETYLTRANSFERASE"/>
    <property type="match status" value="1"/>
</dbReference>
<protein>
    <recommendedName>
        <fullName evidence="2">UDP-3-O-[3-hydroxymyristoyl] glucosamine N-acyltransferase non-repeat region domain-containing protein</fullName>
    </recommendedName>
</protein>
<proteinExistence type="predicted"/>
<sequence length="200" mass="21616">MICMPERKEIRILVPINGEGAPYTLKVVGSMGKNCIIESDVNIGYNELTKLRKGYNEGAKVWLGDNVHIRTGSIIYSGCKIGNNVHIGHDTILREFTTIGDHSSIGSLVMCEGYTTIGHHTVIHSQCNLTAKMRIGNYVFFGPNVMTSNDRKVRYCRPDVKDSEDCGPIVADGVVIGTGAIILPQVVIKMGAIIGAGAVV</sequence>
<dbReference type="InterPro" id="IPR050179">
    <property type="entry name" value="Trans_hexapeptide_repeat"/>
</dbReference>
<dbReference type="InterPro" id="IPR011004">
    <property type="entry name" value="Trimer_LpxA-like_sf"/>
</dbReference>
<gene>
    <name evidence="1" type="ORF">S12H4_47634</name>
</gene>
<comment type="caution">
    <text evidence="1">The sequence shown here is derived from an EMBL/GenBank/DDBJ whole genome shotgun (WGS) entry which is preliminary data.</text>
</comment>
<dbReference type="InterPro" id="IPR001451">
    <property type="entry name" value="Hexapep"/>
</dbReference>
<organism evidence="1">
    <name type="scientific">marine sediment metagenome</name>
    <dbReference type="NCBI Taxonomy" id="412755"/>
    <lineage>
        <taxon>unclassified sequences</taxon>
        <taxon>metagenomes</taxon>
        <taxon>ecological metagenomes</taxon>
    </lineage>
</organism>
<evidence type="ECO:0000313" key="1">
    <source>
        <dbReference type="EMBL" id="GAJ12114.1"/>
    </source>
</evidence>
<name>X1U3P5_9ZZZZ</name>
<dbReference type="SUPFAM" id="SSF51161">
    <property type="entry name" value="Trimeric LpxA-like enzymes"/>
    <property type="match status" value="1"/>
</dbReference>